<keyword evidence="2" id="KW-0479">Metal-binding</keyword>
<dbReference type="InterPro" id="IPR016188">
    <property type="entry name" value="PurM-like_N"/>
</dbReference>
<reference evidence="5 8" key="1">
    <citation type="submission" date="2018-02" db="EMBL/GenBank/DDBJ databases">
        <title>Deep subsurface shale carbon reservoir microbial communities from Ohio and West Virginia, USA.</title>
        <authorList>
            <person name="Wrighton K."/>
        </authorList>
    </citation>
    <scope>NUCLEOTIDE SEQUENCE [LARGE SCALE GENOMIC DNA]</scope>
    <source>
        <strain evidence="5 8">UTICA-S1B6</strain>
    </source>
</reference>
<dbReference type="GO" id="GO:0009030">
    <property type="term" value="F:thiamine-phosphate kinase activity"/>
    <property type="evidence" value="ECO:0007669"/>
    <property type="project" value="UniProtKB-UniRule"/>
</dbReference>
<dbReference type="Proteomes" id="UP000239446">
    <property type="component" value="Unassembled WGS sequence"/>
</dbReference>
<keyword evidence="2" id="KW-0547">Nucleotide-binding</keyword>
<feature type="binding site" evidence="2">
    <location>
        <position position="30"/>
    </location>
    <ligand>
        <name>Mg(2+)</name>
        <dbReference type="ChEBI" id="CHEBI:18420"/>
        <label>3</label>
    </ligand>
</feature>
<reference evidence="6 7" key="2">
    <citation type="submission" date="2018-02" db="EMBL/GenBank/DDBJ databases">
        <title>Subsurface microbial communities from deep shales in Ohio and West Virginia, USA.</title>
        <authorList>
            <person name="Wrighton K."/>
        </authorList>
    </citation>
    <scope>NUCLEOTIDE SEQUENCE [LARGE SCALE GENOMIC DNA]</scope>
    <source>
        <strain evidence="6 7">UTICA-S1B9</strain>
    </source>
</reference>
<evidence type="ECO:0000259" key="3">
    <source>
        <dbReference type="Pfam" id="PF00586"/>
    </source>
</evidence>
<comment type="similarity">
    <text evidence="2">Belongs to the thiamine-monophosphate kinase family.</text>
</comment>
<comment type="miscellaneous">
    <text evidence="2">Reaction mechanism of ThiL seems to utilize a direct, inline transfer of the gamma-phosphate of ATP to TMP rather than a phosphorylated enzyme intermediate.</text>
</comment>
<feature type="binding site" evidence="2">
    <location>
        <position position="211"/>
    </location>
    <ligand>
        <name>ATP</name>
        <dbReference type="ChEBI" id="CHEBI:30616"/>
    </ligand>
</feature>
<dbReference type="Proteomes" id="UP000239648">
    <property type="component" value="Unassembled WGS sequence"/>
</dbReference>
<dbReference type="InterPro" id="IPR006283">
    <property type="entry name" value="ThiL-like"/>
</dbReference>
<comment type="caution">
    <text evidence="2">Lacks conserved residue(s) required for the propagation of feature annotation.</text>
</comment>
<comment type="catalytic activity">
    <reaction evidence="2">
        <text>thiamine phosphate + ATP = thiamine diphosphate + ADP</text>
        <dbReference type="Rhea" id="RHEA:15913"/>
        <dbReference type="ChEBI" id="CHEBI:30616"/>
        <dbReference type="ChEBI" id="CHEBI:37575"/>
        <dbReference type="ChEBI" id="CHEBI:58937"/>
        <dbReference type="ChEBI" id="CHEBI:456216"/>
        <dbReference type="EC" id="2.7.4.16"/>
    </reaction>
</comment>
<dbReference type="AlphaFoldDB" id="A0A2S6G3J3"/>
<dbReference type="GO" id="GO:0005524">
    <property type="term" value="F:ATP binding"/>
    <property type="evidence" value="ECO:0007669"/>
    <property type="project" value="UniProtKB-UniRule"/>
</dbReference>
<dbReference type="Pfam" id="PF00586">
    <property type="entry name" value="AIRS"/>
    <property type="match status" value="1"/>
</dbReference>
<keyword evidence="2 6" id="KW-0418">Kinase</keyword>
<feature type="binding site" evidence="2">
    <location>
        <position position="209"/>
    </location>
    <ligand>
        <name>Mg(2+)</name>
        <dbReference type="ChEBI" id="CHEBI:18420"/>
        <label>3</label>
    </ligand>
</feature>
<dbReference type="SUPFAM" id="SSF56042">
    <property type="entry name" value="PurM C-terminal domain-like"/>
    <property type="match status" value="1"/>
</dbReference>
<gene>
    <name evidence="2" type="primary">thiL</name>
    <name evidence="6" type="ORF">B0H24_103015</name>
    <name evidence="5" type="ORF">BY455_12915</name>
</gene>
<feature type="binding site" evidence="2">
    <location>
        <position position="54"/>
    </location>
    <ligand>
        <name>substrate</name>
    </ligand>
</feature>
<feature type="binding site" evidence="2">
    <location>
        <position position="122"/>
    </location>
    <ligand>
        <name>Mg(2+)</name>
        <dbReference type="ChEBI" id="CHEBI:18420"/>
        <label>1</label>
    </ligand>
</feature>
<organism evidence="6 7">
    <name type="scientific">Marinobacter persicus</name>
    <dbReference type="NCBI Taxonomy" id="930118"/>
    <lineage>
        <taxon>Bacteria</taxon>
        <taxon>Pseudomonadati</taxon>
        <taxon>Pseudomonadota</taxon>
        <taxon>Gammaproteobacteria</taxon>
        <taxon>Pseudomonadales</taxon>
        <taxon>Marinobacteraceae</taxon>
        <taxon>Marinobacter</taxon>
    </lineage>
</organism>
<dbReference type="PANTHER" id="PTHR30270">
    <property type="entry name" value="THIAMINE-MONOPHOSPHATE KINASE"/>
    <property type="match status" value="1"/>
</dbReference>
<keyword evidence="2" id="KW-0808">Transferase</keyword>
<evidence type="ECO:0000313" key="7">
    <source>
        <dbReference type="Proteomes" id="UP000239446"/>
    </source>
</evidence>
<dbReference type="InterPro" id="IPR036921">
    <property type="entry name" value="PurM-like_N_sf"/>
</dbReference>
<feature type="binding site" evidence="2">
    <location>
        <position position="75"/>
    </location>
    <ligand>
        <name>Mg(2+)</name>
        <dbReference type="ChEBI" id="CHEBI:18420"/>
        <label>3</label>
    </ligand>
</feature>
<sequence>MGEFELIRQFFQPLAAAGGSSQLLLGPGDDCAIQRVPPGRDLVFSVDTLVEGVHFPERYSPFNLGWRSLAVATSDLAAMGAAPVCFTLALTLPEANEDWLSDFAEGLAKASATFGITLAGGDTTRGPLTLSLQVHGTVREGEALRRSGAASGDLICVSGTLGDAGAALAFLDAPSPSDMERAVLEQYHVPQPRLTLGQQLVGYASAAIDVSDGLLADLQHILDASNVGARVQVNKVPMSAALQNLEGNKAVNLALTAGDDYQLCVTIAPEQWARLPGSVQAELTVIGQIEASPGLRLDGGQKNVQTQGFDHFGRTV</sequence>
<dbReference type="NCBIfam" id="TIGR01379">
    <property type="entry name" value="thiL"/>
    <property type="match status" value="1"/>
</dbReference>
<comment type="function">
    <text evidence="2">Catalyzes the ATP-dependent phosphorylation of thiamine-monophosphate (TMP) to form thiamine-pyrophosphate (TPP), the active form of vitamin B1.</text>
</comment>
<dbReference type="EMBL" id="PTIT01000029">
    <property type="protein sequence ID" value="PPK50281.1"/>
    <property type="molecule type" value="Genomic_DNA"/>
</dbReference>
<feature type="binding site" evidence="2">
    <location>
        <position position="146"/>
    </location>
    <ligand>
        <name>ATP</name>
        <dbReference type="ChEBI" id="CHEBI:30616"/>
    </ligand>
</feature>
<feature type="binding site" evidence="2">
    <location>
        <position position="30"/>
    </location>
    <ligand>
        <name>Mg(2+)</name>
        <dbReference type="ChEBI" id="CHEBI:18420"/>
        <label>4</label>
    </ligand>
</feature>
<evidence type="ECO:0000259" key="4">
    <source>
        <dbReference type="Pfam" id="PF02769"/>
    </source>
</evidence>
<keyword evidence="8" id="KW-1185">Reference proteome</keyword>
<evidence type="ECO:0000313" key="8">
    <source>
        <dbReference type="Proteomes" id="UP000239648"/>
    </source>
</evidence>
<evidence type="ECO:0000313" key="5">
    <source>
        <dbReference type="EMBL" id="PPK50281.1"/>
    </source>
</evidence>
<dbReference type="UniPathway" id="UPA00060">
    <property type="reaction ID" value="UER00142"/>
</dbReference>
<dbReference type="OrthoDB" id="9802811at2"/>
<evidence type="ECO:0000313" key="6">
    <source>
        <dbReference type="EMBL" id="PPK52902.1"/>
    </source>
</evidence>
<comment type="pathway">
    <text evidence="2">Cofactor biosynthesis; thiamine diphosphate biosynthesis; thiamine diphosphate from thiamine phosphate: step 1/1.</text>
</comment>
<feature type="binding site" evidence="2">
    <location>
        <position position="259"/>
    </location>
    <ligand>
        <name>substrate</name>
    </ligand>
</feature>
<dbReference type="CDD" id="cd02194">
    <property type="entry name" value="ThiL"/>
    <property type="match status" value="1"/>
</dbReference>
<protein>
    <recommendedName>
        <fullName evidence="2">Thiamine-monophosphate kinase</fullName>
        <shortName evidence="2">TMP kinase</shortName>
        <shortName evidence="2">Thiamine-phosphate kinase</shortName>
        <ecNumber evidence="2">2.7.4.16</ecNumber>
    </recommendedName>
</protein>
<feature type="domain" description="PurM-like C-terminal" evidence="4">
    <location>
        <begin position="151"/>
        <end position="297"/>
    </location>
</feature>
<keyword evidence="2" id="KW-0460">Magnesium</keyword>
<evidence type="ECO:0000256" key="2">
    <source>
        <dbReference type="HAMAP-Rule" id="MF_02128"/>
    </source>
</evidence>
<dbReference type="Gene3D" id="3.90.650.10">
    <property type="entry name" value="PurM-like C-terminal domain"/>
    <property type="match status" value="1"/>
</dbReference>
<evidence type="ECO:0000256" key="1">
    <source>
        <dbReference type="ARBA" id="ARBA00022977"/>
    </source>
</evidence>
<feature type="binding site" evidence="2">
    <location>
        <position position="47"/>
    </location>
    <ligand>
        <name>Mg(2+)</name>
        <dbReference type="ChEBI" id="CHEBI:18420"/>
        <label>1</label>
    </ligand>
</feature>
<dbReference type="InterPro" id="IPR036676">
    <property type="entry name" value="PurM-like_C_sf"/>
</dbReference>
<accession>A0A2S6G3J3</accession>
<feature type="binding site" evidence="2">
    <location>
        <position position="45"/>
    </location>
    <ligand>
        <name>Mg(2+)</name>
        <dbReference type="ChEBI" id="CHEBI:18420"/>
        <label>4</label>
    </ligand>
</feature>
<dbReference type="SUPFAM" id="SSF55326">
    <property type="entry name" value="PurM N-terminal domain-like"/>
    <property type="match status" value="1"/>
</dbReference>
<feature type="binding site" evidence="2">
    <location>
        <position position="212"/>
    </location>
    <ligand>
        <name>Mg(2+)</name>
        <dbReference type="ChEBI" id="CHEBI:18420"/>
        <label>5</label>
    </ligand>
</feature>
<dbReference type="GO" id="GO:0009228">
    <property type="term" value="P:thiamine biosynthetic process"/>
    <property type="evidence" value="ECO:0007669"/>
    <property type="project" value="UniProtKB-KW"/>
</dbReference>
<comment type="caution">
    <text evidence="6">The sequence shown here is derived from an EMBL/GenBank/DDBJ whole genome shotgun (WGS) entry which is preliminary data.</text>
</comment>
<keyword evidence="1 2" id="KW-0784">Thiamine biosynthesis</keyword>
<dbReference type="RefSeq" id="WP_104417181.1">
    <property type="nucleotide sequence ID" value="NZ_PTIT01000029.1"/>
</dbReference>
<feature type="binding site" evidence="2">
    <location>
        <position position="75"/>
    </location>
    <ligand>
        <name>Mg(2+)</name>
        <dbReference type="ChEBI" id="CHEBI:18420"/>
        <label>4</label>
    </ligand>
</feature>
<dbReference type="HAMAP" id="MF_02128">
    <property type="entry name" value="TMP_kinase"/>
    <property type="match status" value="1"/>
</dbReference>
<dbReference type="EMBL" id="PTIU01000030">
    <property type="protein sequence ID" value="PPK52902.1"/>
    <property type="molecule type" value="Genomic_DNA"/>
</dbReference>
<dbReference type="InterPro" id="IPR010918">
    <property type="entry name" value="PurM-like_C_dom"/>
</dbReference>
<feature type="binding site" evidence="2">
    <location>
        <position position="309"/>
    </location>
    <ligand>
        <name>substrate</name>
    </ligand>
</feature>
<name>A0A2S6G3J3_9GAMM</name>
<proteinExistence type="inferred from homology"/>
<dbReference type="GO" id="GO:0009229">
    <property type="term" value="P:thiamine diphosphate biosynthetic process"/>
    <property type="evidence" value="ECO:0007669"/>
    <property type="project" value="UniProtKB-UniRule"/>
</dbReference>
<feature type="domain" description="PurM-like N-terminal" evidence="3">
    <location>
        <begin position="28"/>
        <end position="138"/>
    </location>
</feature>
<feature type="binding site" evidence="2">
    <location>
        <position position="75"/>
    </location>
    <ligand>
        <name>Mg(2+)</name>
        <dbReference type="ChEBI" id="CHEBI:18420"/>
        <label>2</label>
    </ligand>
</feature>
<dbReference type="PIRSF" id="PIRSF005303">
    <property type="entry name" value="Thiam_monoph_kin"/>
    <property type="match status" value="1"/>
</dbReference>
<dbReference type="Gene3D" id="3.30.1330.10">
    <property type="entry name" value="PurM-like, N-terminal domain"/>
    <property type="match status" value="1"/>
</dbReference>
<feature type="binding site" evidence="2">
    <location>
        <position position="47"/>
    </location>
    <ligand>
        <name>Mg(2+)</name>
        <dbReference type="ChEBI" id="CHEBI:18420"/>
        <label>2</label>
    </ligand>
</feature>
<dbReference type="Pfam" id="PF02769">
    <property type="entry name" value="AIRS_C"/>
    <property type="match status" value="1"/>
</dbReference>
<dbReference type="GO" id="GO:0000287">
    <property type="term" value="F:magnesium ion binding"/>
    <property type="evidence" value="ECO:0007669"/>
    <property type="project" value="UniProtKB-UniRule"/>
</dbReference>
<feature type="binding site" evidence="2">
    <location>
        <begin position="121"/>
        <end position="122"/>
    </location>
    <ligand>
        <name>ATP</name>
        <dbReference type="ChEBI" id="CHEBI:30616"/>
    </ligand>
</feature>
<keyword evidence="2" id="KW-0067">ATP-binding</keyword>
<dbReference type="EC" id="2.7.4.16" evidence="2"/>
<dbReference type="PANTHER" id="PTHR30270:SF0">
    <property type="entry name" value="THIAMINE-MONOPHOSPHATE KINASE"/>
    <property type="match status" value="1"/>
</dbReference>